<keyword evidence="6" id="KW-1185">Reference proteome</keyword>
<dbReference type="KEGG" id="dgi:Desgi_0416"/>
<evidence type="ECO:0000256" key="4">
    <source>
        <dbReference type="ARBA" id="ARBA00024207"/>
    </source>
</evidence>
<dbReference type="EMBL" id="CP003273">
    <property type="protein sequence ID" value="AGK99993.1"/>
    <property type="molecule type" value="Genomic_DNA"/>
</dbReference>
<dbReference type="AlphaFoldDB" id="R4KBP0"/>
<dbReference type="PANTHER" id="PTHR33397:SF5">
    <property type="entry name" value="RNASE YUTE-RELATED"/>
    <property type="match status" value="1"/>
</dbReference>
<dbReference type="GO" id="GO:0016787">
    <property type="term" value="F:hydrolase activity"/>
    <property type="evidence" value="ECO:0007669"/>
    <property type="project" value="UniProtKB-KW"/>
</dbReference>
<proteinExistence type="inferred from homology"/>
<evidence type="ECO:0008006" key="7">
    <source>
        <dbReference type="Google" id="ProtNLM"/>
    </source>
</evidence>
<dbReference type="Proteomes" id="UP000013520">
    <property type="component" value="Chromosome"/>
</dbReference>
<reference evidence="5 6" key="1">
    <citation type="submission" date="2012-01" db="EMBL/GenBank/DDBJ databases">
        <title>Complete sequence of Desulfotomaculum gibsoniae DSM 7213.</title>
        <authorList>
            <consortium name="US DOE Joint Genome Institute"/>
            <person name="Lucas S."/>
            <person name="Han J."/>
            <person name="Lapidus A."/>
            <person name="Cheng J.-F."/>
            <person name="Goodwin L."/>
            <person name="Pitluck S."/>
            <person name="Peters L."/>
            <person name="Ovchinnikova G."/>
            <person name="Teshima H."/>
            <person name="Detter J.C."/>
            <person name="Han C."/>
            <person name="Tapia R."/>
            <person name="Land M."/>
            <person name="Hauser L."/>
            <person name="Kyrpides N."/>
            <person name="Ivanova N."/>
            <person name="Pagani I."/>
            <person name="Parshina S."/>
            <person name="Plugge C."/>
            <person name="Muyzer G."/>
            <person name="Kuever J."/>
            <person name="Ivanova A."/>
            <person name="Nazina T."/>
            <person name="Klenk H.-P."/>
            <person name="Brambilla E."/>
            <person name="Spring S."/>
            <person name="Stams A.F."/>
            <person name="Woyke T."/>
        </authorList>
    </citation>
    <scope>NUCLEOTIDE SEQUENCE [LARGE SCALE GENOMIC DNA]</scope>
    <source>
        <strain evidence="5 6">DSM 7213</strain>
    </source>
</reference>
<dbReference type="STRING" id="767817.Desgi_0416"/>
<dbReference type="OrthoDB" id="9796612at2"/>
<evidence type="ECO:0000313" key="5">
    <source>
        <dbReference type="EMBL" id="AGK99993.1"/>
    </source>
</evidence>
<evidence type="ECO:0000256" key="2">
    <source>
        <dbReference type="ARBA" id="ARBA00022722"/>
    </source>
</evidence>
<dbReference type="PANTHER" id="PTHR33397">
    <property type="entry name" value="UPF0331 PROTEIN YUTE"/>
    <property type="match status" value="1"/>
</dbReference>
<dbReference type="Pfam" id="PF01934">
    <property type="entry name" value="HepT-like"/>
    <property type="match status" value="1"/>
</dbReference>
<dbReference type="Gene3D" id="1.20.120.580">
    <property type="entry name" value="bsu32300-like"/>
    <property type="match status" value="1"/>
</dbReference>
<keyword evidence="2" id="KW-0540">Nuclease</keyword>
<sequence>MVDKEVVQHKIGIIEDNLAKLETLAELTPENFLDKFYYIESAKHLLQVSIEAMLDIAHHIIARERFRTPKTYAEAFLILTEQEILPQKKGLAFLQMAKFRNRVVHLYHDVDDKEVYLILKMNLDDFREFVRAVVKTFL</sequence>
<dbReference type="InterPro" id="IPR008201">
    <property type="entry name" value="HepT-like"/>
</dbReference>
<keyword evidence="3" id="KW-0378">Hydrolase</keyword>
<dbReference type="RefSeq" id="WP_006522821.1">
    <property type="nucleotide sequence ID" value="NC_021184.1"/>
</dbReference>
<gene>
    <name evidence="5" type="ORF">Desgi_0416</name>
</gene>
<keyword evidence="1" id="KW-1277">Toxin-antitoxin system</keyword>
<organism evidence="5 6">
    <name type="scientific">Desulfoscipio gibsoniae DSM 7213</name>
    <dbReference type="NCBI Taxonomy" id="767817"/>
    <lineage>
        <taxon>Bacteria</taxon>
        <taxon>Bacillati</taxon>
        <taxon>Bacillota</taxon>
        <taxon>Clostridia</taxon>
        <taxon>Eubacteriales</taxon>
        <taxon>Desulfallaceae</taxon>
        <taxon>Desulfoscipio</taxon>
    </lineage>
</organism>
<comment type="similarity">
    <text evidence="4">Belongs to the HepT RNase toxin family.</text>
</comment>
<dbReference type="InterPro" id="IPR037038">
    <property type="entry name" value="HepT-like_sf"/>
</dbReference>
<dbReference type="HOGENOM" id="CLU_142825_1_0_9"/>
<dbReference type="GO" id="GO:0110001">
    <property type="term" value="C:toxin-antitoxin complex"/>
    <property type="evidence" value="ECO:0007669"/>
    <property type="project" value="InterPro"/>
</dbReference>
<name>R4KBP0_9FIRM</name>
<evidence type="ECO:0000256" key="1">
    <source>
        <dbReference type="ARBA" id="ARBA00022649"/>
    </source>
</evidence>
<accession>R4KBP0</accession>
<dbReference type="InterPro" id="IPR052379">
    <property type="entry name" value="Type_VII_TA_RNase"/>
</dbReference>
<evidence type="ECO:0000313" key="6">
    <source>
        <dbReference type="Proteomes" id="UP000013520"/>
    </source>
</evidence>
<dbReference type="GO" id="GO:0004540">
    <property type="term" value="F:RNA nuclease activity"/>
    <property type="evidence" value="ECO:0007669"/>
    <property type="project" value="InterPro"/>
</dbReference>
<dbReference type="eggNOG" id="COG2445">
    <property type="taxonomic scope" value="Bacteria"/>
</dbReference>
<protein>
    <recommendedName>
        <fullName evidence="7">DUF86 domain-containing protein</fullName>
    </recommendedName>
</protein>
<evidence type="ECO:0000256" key="3">
    <source>
        <dbReference type="ARBA" id="ARBA00022801"/>
    </source>
</evidence>
<dbReference type="NCBIfam" id="NF047751">
    <property type="entry name" value="HepT_toxin"/>
    <property type="match status" value="1"/>
</dbReference>